<keyword evidence="2" id="KW-1185">Reference proteome</keyword>
<dbReference type="AlphaFoldDB" id="A0A8J3XFH7"/>
<proteinExistence type="predicted"/>
<gene>
    <name evidence="1" type="ORF">Pmi06nite_79450</name>
</gene>
<name>A0A8J3XFH7_9ACTN</name>
<reference evidence="1 2" key="1">
    <citation type="submission" date="2021-01" db="EMBL/GenBank/DDBJ databases">
        <title>Whole genome shotgun sequence of Planotetraspora mira NBRC 15435.</title>
        <authorList>
            <person name="Komaki H."/>
            <person name="Tamura T."/>
        </authorList>
    </citation>
    <scope>NUCLEOTIDE SEQUENCE [LARGE SCALE GENOMIC DNA]</scope>
    <source>
        <strain evidence="1 2">NBRC 15435</strain>
    </source>
</reference>
<evidence type="ECO:0008006" key="3">
    <source>
        <dbReference type="Google" id="ProtNLM"/>
    </source>
</evidence>
<organism evidence="1 2">
    <name type="scientific">Planotetraspora mira</name>
    <dbReference type="NCBI Taxonomy" id="58121"/>
    <lineage>
        <taxon>Bacteria</taxon>
        <taxon>Bacillati</taxon>
        <taxon>Actinomycetota</taxon>
        <taxon>Actinomycetes</taxon>
        <taxon>Streptosporangiales</taxon>
        <taxon>Streptosporangiaceae</taxon>
        <taxon>Planotetraspora</taxon>
    </lineage>
</organism>
<dbReference type="Gene3D" id="3.40.50.150">
    <property type="entry name" value="Vaccinia Virus protein VP39"/>
    <property type="match status" value="1"/>
</dbReference>
<evidence type="ECO:0000313" key="2">
    <source>
        <dbReference type="Proteomes" id="UP000650628"/>
    </source>
</evidence>
<accession>A0A8J3XFH7</accession>
<protein>
    <recommendedName>
        <fullName evidence="3">Methyltransferase domain-containing protein</fullName>
    </recommendedName>
</protein>
<dbReference type="SUPFAM" id="SSF53335">
    <property type="entry name" value="S-adenosyl-L-methionine-dependent methyltransferases"/>
    <property type="match status" value="1"/>
</dbReference>
<dbReference type="Proteomes" id="UP000650628">
    <property type="component" value="Unassembled WGS sequence"/>
</dbReference>
<comment type="caution">
    <text evidence="1">The sequence shown here is derived from an EMBL/GenBank/DDBJ whole genome shotgun (WGS) entry which is preliminary data.</text>
</comment>
<dbReference type="EMBL" id="BOOO01000051">
    <property type="protein sequence ID" value="GII34503.1"/>
    <property type="molecule type" value="Genomic_DNA"/>
</dbReference>
<dbReference type="InterPro" id="IPR029063">
    <property type="entry name" value="SAM-dependent_MTases_sf"/>
</dbReference>
<evidence type="ECO:0000313" key="1">
    <source>
        <dbReference type="EMBL" id="GII34503.1"/>
    </source>
</evidence>
<sequence length="135" mass="14711">MLAVDPSTEMLQAGRSLGIERGIDGIRWQVGDSTTLASLPATRRVTVGDAFHYMDRDHVLADLDQIVLPGGFVAVLVSRAINTPRAWWEPILDHLRDHGQVDAWEVALRKTLTGIEPSGRFTATVQAAVIVGQCP</sequence>